<organism evidence="1 2">
    <name type="scientific">Methanoculleus thermophilus</name>
    <dbReference type="NCBI Taxonomy" id="2200"/>
    <lineage>
        <taxon>Archaea</taxon>
        <taxon>Methanobacteriati</taxon>
        <taxon>Methanobacteriota</taxon>
        <taxon>Stenosarchaea group</taxon>
        <taxon>Methanomicrobia</taxon>
        <taxon>Methanomicrobiales</taxon>
        <taxon>Methanomicrobiaceae</taxon>
        <taxon>Methanoculleus</taxon>
    </lineage>
</organism>
<gene>
    <name evidence="1" type="ORF">SAMN04488571_107109</name>
</gene>
<dbReference type="STRING" id="2200.GCA_001571405_01979"/>
<dbReference type="OrthoDB" id="144619at2157"/>
<dbReference type="Proteomes" id="UP000326500">
    <property type="component" value="Unassembled WGS sequence"/>
</dbReference>
<name>A0A1G9B0M2_9EURY</name>
<evidence type="ECO:0000313" key="1">
    <source>
        <dbReference type="EMBL" id="SDK32664.1"/>
    </source>
</evidence>
<dbReference type="EMBL" id="FNFT01000007">
    <property type="protein sequence ID" value="SDK32664.1"/>
    <property type="molecule type" value="Genomic_DNA"/>
</dbReference>
<dbReference type="RefSeq" id="WP_066958447.1">
    <property type="nucleotide sequence ID" value="NZ_BCNX01000010.1"/>
</dbReference>
<evidence type="ECO:0008006" key="3">
    <source>
        <dbReference type="Google" id="ProtNLM"/>
    </source>
</evidence>
<keyword evidence="2" id="KW-1185">Reference proteome</keyword>
<protein>
    <recommendedName>
        <fullName evidence="3">Lipocalin-like domain-containing protein</fullName>
    </recommendedName>
</protein>
<dbReference type="AlphaFoldDB" id="A0A1G9B0M2"/>
<proteinExistence type="predicted"/>
<sequence length="141" mass="15472">MSGELIGESRGKIIGTRVVELLETSPKIETTDLSTGRLLGIESQDLSTAWSVWRSPDTFHAEGSGVVTSKDGEMAMYTGMGMGKGSASDPETLFHGLLFFRSSTPQWSRLNGTAVIIEYTVDAEGNSRSRLWEWKGRPERT</sequence>
<reference evidence="1 2" key="1">
    <citation type="submission" date="2016-10" db="EMBL/GenBank/DDBJ databases">
        <authorList>
            <person name="Varghese N."/>
            <person name="Submissions S."/>
        </authorList>
    </citation>
    <scope>NUCLEOTIDE SEQUENCE [LARGE SCALE GENOMIC DNA]</scope>
    <source>
        <strain evidence="1 2">DSM 2373</strain>
    </source>
</reference>
<evidence type="ECO:0000313" key="2">
    <source>
        <dbReference type="Proteomes" id="UP000326500"/>
    </source>
</evidence>
<accession>A0A1G9B0M2</accession>